<dbReference type="PANTHER" id="PTHR42852:SF1">
    <property type="entry name" value="THIOREDOXIN-LIKE PROTEIN YNEN"/>
    <property type="match status" value="1"/>
</dbReference>
<dbReference type="GeneID" id="301139772"/>
<dbReference type="Proteomes" id="UP001342826">
    <property type="component" value="Unassembled WGS sequence"/>
</dbReference>
<protein>
    <submittedName>
        <fullName evidence="4">TlpA disulfide reductase family protein</fullName>
    </submittedName>
</protein>
<name>A0ABU6P2Z5_9BACI</name>
<keyword evidence="2" id="KW-0732">Signal</keyword>
<accession>A0ABU6P2Z5</accession>
<dbReference type="CDD" id="cd02966">
    <property type="entry name" value="TlpA_like_family"/>
    <property type="match status" value="1"/>
</dbReference>
<dbReference type="Gene3D" id="3.40.30.10">
    <property type="entry name" value="Glutaredoxin"/>
    <property type="match status" value="1"/>
</dbReference>
<feature type="signal peptide" evidence="2">
    <location>
        <begin position="1"/>
        <end position="21"/>
    </location>
</feature>
<dbReference type="PANTHER" id="PTHR42852">
    <property type="entry name" value="THIOL:DISULFIDE INTERCHANGE PROTEIN DSBE"/>
    <property type="match status" value="1"/>
</dbReference>
<dbReference type="InterPro" id="IPR017937">
    <property type="entry name" value="Thioredoxin_CS"/>
</dbReference>
<dbReference type="InterPro" id="IPR000866">
    <property type="entry name" value="AhpC/TSA"/>
</dbReference>
<dbReference type="SUPFAM" id="SSF52833">
    <property type="entry name" value="Thioredoxin-like"/>
    <property type="match status" value="1"/>
</dbReference>
<organism evidence="4 5">
    <name type="scientific">Metabacillus fastidiosus</name>
    <dbReference type="NCBI Taxonomy" id="1458"/>
    <lineage>
        <taxon>Bacteria</taxon>
        <taxon>Bacillati</taxon>
        <taxon>Bacillota</taxon>
        <taxon>Bacilli</taxon>
        <taxon>Bacillales</taxon>
        <taxon>Bacillaceae</taxon>
        <taxon>Metabacillus</taxon>
    </lineage>
</organism>
<sequence length="160" mass="18703">MKKIMTAFLFFTMIFSSEVQALTENSKAIDFELRTIDGQNEKLSDYKGKTVILNFWTSWCEYCYEEMLELNALYDDADRTKVELLAINITSQERSEEDVRHFAQVNKIHFPILLDKKGEVMKNYRILGIPTTIIIDEEGMIKKTMFGPVTKKVIEEEIKK</sequence>
<evidence type="ECO:0000256" key="2">
    <source>
        <dbReference type="SAM" id="SignalP"/>
    </source>
</evidence>
<feature type="domain" description="Thioredoxin" evidence="3">
    <location>
        <begin position="22"/>
        <end position="160"/>
    </location>
</feature>
<dbReference type="RefSeq" id="WP_066225680.1">
    <property type="nucleotide sequence ID" value="NZ_JARTFQ010000006.1"/>
</dbReference>
<keyword evidence="5" id="KW-1185">Reference proteome</keyword>
<dbReference type="Pfam" id="PF00578">
    <property type="entry name" value="AhpC-TSA"/>
    <property type="match status" value="1"/>
</dbReference>
<proteinExistence type="predicted"/>
<evidence type="ECO:0000256" key="1">
    <source>
        <dbReference type="ARBA" id="ARBA00023157"/>
    </source>
</evidence>
<dbReference type="InterPro" id="IPR013766">
    <property type="entry name" value="Thioredoxin_domain"/>
</dbReference>
<dbReference type="InterPro" id="IPR036249">
    <property type="entry name" value="Thioredoxin-like_sf"/>
</dbReference>
<gene>
    <name evidence="4" type="ORF">P9271_20720</name>
</gene>
<dbReference type="EMBL" id="JARTFS010000018">
    <property type="protein sequence ID" value="MED4403737.1"/>
    <property type="molecule type" value="Genomic_DNA"/>
</dbReference>
<keyword evidence="1" id="KW-1015">Disulfide bond</keyword>
<dbReference type="PROSITE" id="PS51352">
    <property type="entry name" value="THIOREDOXIN_2"/>
    <property type="match status" value="1"/>
</dbReference>
<evidence type="ECO:0000313" key="5">
    <source>
        <dbReference type="Proteomes" id="UP001342826"/>
    </source>
</evidence>
<dbReference type="PROSITE" id="PS00194">
    <property type="entry name" value="THIOREDOXIN_1"/>
    <property type="match status" value="1"/>
</dbReference>
<feature type="chain" id="PRO_5045568879" evidence="2">
    <location>
        <begin position="22"/>
        <end position="160"/>
    </location>
</feature>
<evidence type="ECO:0000259" key="3">
    <source>
        <dbReference type="PROSITE" id="PS51352"/>
    </source>
</evidence>
<reference evidence="4 5" key="1">
    <citation type="submission" date="2023-03" db="EMBL/GenBank/DDBJ databases">
        <title>Bacillus Genome Sequencing.</title>
        <authorList>
            <person name="Dunlap C."/>
        </authorList>
    </citation>
    <scope>NUCLEOTIDE SEQUENCE [LARGE SCALE GENOMIC DNA]</scope>
    <source>
        <strain evidence="4 5">NRS-1717</strain>
    </source>
</reference>
<dbReference type="InterPro" id="IPR050553">
    <property type="entry name" value="Thioredoxin_ResA/DsbE_sf"/>
</dbReference>
<comment type="caution">
    <text evidence="4">The sequence shown here is derived from an EMBL/GenBank/DDBJ whole genome shotgun (WGS) entry which is preliminary data.</text>
</comment>
<evidence type="ECO:0000313" key="4">
    <source>
        <dbReference type="EMBL" id="MED4403737.1"/>
    </source>
</evidence>